<dbReference type="Gene3D" id="3.40.50.720">
    <property type="entry name" value="NAD(P)-binding Rossmann-like Domain"/>
    <property type="match status" value="1"/>
</dbReference>
<feature type="domain" description="Ketoreductase (KR)" evidence="2">
    <location>
        <begin position="198"/>
        <end position="239"/>
    </location>
</feature>
<dbReference type="Gene3D" id="3.50.50.60">
    <property type="entry name" value="FAD/NAD(P)-binding domain"/>
    <property type="match status" value="1"/>
</dbReference>
<reference evidence="3 4" key="1">
    <citation type="submission" date="2019-08" db="EMBL/GenBank/DDBJ databases">
        <title>Actinomadura sp. nov. CYP1-5 isolated from mountain soil.</title>
        <authorList>
            <person name="Songsumanus A."/>
            <person name="Kuncharoen N."/>
            <person name="Kudo T."/>
            <person name="Yuki M."/>
            <person name="Igarashi Y."/>
            <person name="Tanasupawat S."/>
        </authorList>
    </citation>
    <scope>NUCLEOTIDE SEQUENCE [LARGE SCALE GENOMIC DNA]</scope>
    <source>
        <strain evidence="3 4">CYP1-5</strain>
    </source>
</reference>
<sequence>MNDITRGVVMRSDELSDRRHGRSRRRRHDDQRPADPHRLMLAPPDDLLQLLPLLIGQPPRPYWLCPHVVIVLDGQDVVPTPQAARSAVARTLAVLQNLSARRNPPRLWVMWRGDDPLAAAGVCGLLRAAAFEHPDLLPSALEVAAATPLESVLPDLLADPPAITEIAWRHGVRAVARVKAGGAPDTVTGLPHPVREGAAYVVTGGLGGLGLLTVRRLAERGAGRVVACGRRKPAEPAAEVVERDLLPDEPVTRRGVPQATHVHALAVRGQMDMDALLPGFTADLAARGFLVGDFATEVAIHNSHGWARRFPSNLRAYGLSRTHLEWLLRRRVLAHPRVELRQRHSVQGLRLRDQTVETVLAKETGSDTVTELPADLVVDATGRSSRIDHWLHEADLPTPPVTIVSSGLGYASRQYRPPDRNMGGTARSIEKMSPYSTPSTSSTKIVMNTGTSVSSRISTTSGLDVTCVHHHRLIHEPSSSVRNNSAARSRACADAAADHSATTRSLPAVGRSLRIRLPFESPRQLRGRGSRSGSLRPRLCPAR</sequence>
<evidence type="ECO:0000259" key="2">
    <source>
        <dbReference type="Pfam" id="PF08659"/>
    </source>
</evidence>
<feature type="region of interest" description="Disordered" evidence="1">
    <location>
        <begin position="1"/>
        <end position="38"/>
    </location>
</feature>
<accession>A0A5D3FXV2</accession>
<proteinExistence type="predicted"/>
<name>A0A5D3FXV2_9ACTN</name>
<dbReference type="InterPro" id="IPR013968">
    <property type="entry name" value="PKS_KR"/>
</dbReference>
<dbReference type="AlphaFoldDB" id="A0A5D3FXV2"/>
<dbReference type="SUPFAM" id="SSF51735">
    <property type="entry name" value="NAD(P)-binding Rossmann-fold domains"/>
    <property type="match status" value="1"/>
</dbReference>
<dbReference type="InterPro" id="IPR036188">
    <property type="entry name" value="FAD/NAD-bd_sf"/>
</dbReference>
<dbReference type="SUPFAM" id="SSF51905">
    <property type="entry name" value="FAD/NAD(P)-binding domain"/>
    <property type="match status" value="1"/>
</dbReference>
<evidence type="ECO:0000256" key="1">
    <source>
        <dbReference type="SAM" id="MobiDB-lite"/>
    </source>
</evidence>
<feature type="region of interest" description="Disordered" evidence="1">
    <location>
        <begin position="412"/>
        <end position="444"/>
    </location>
</feature>
<dbReference type="InterPro" id="IPR036291">
    <property type="entry name" value="NAD(P)-bd_dom_sf"/>
</dbReference>
<evidence type="ECO:0000313" key="4">
    <source>
        <dbReference type="Proteomes" id="UP000323505"/>
    </source>
</evidence>
<dbReference type="Pfam" id="PF08659">
    <property type="entry name" value="KR"/>
    <property type="match status" value="1"/>
</dbReference>
<comment type="caution">
    <text evidence="3">The sequence shown here is derived from an EMBL/GenBank/DDBJ whole genome shotgun (WGS) entry which is preliminary data.</text>
</comment>
<feature type="compositionally biased region" description="Basic and acidic residues" evidence="1">
    <location>
        <begin position="28"/>
        <end position="38"/>
    </location>
</feature>
<evidence type="ECO:0000313" key="3">
    <source>
        <dbReference type="EMBL" id="TYK53063.1"/>
    </source>
</evidence>
<organism evidence="3 4">
    <name type="scientific">Actinomadura decatromicini</name>
    <dbReference type="NCBI Taxonomy" id="2604572"/>
    <lineage>
        <taxon>Bacteria</taxon>
        <taxon>Bacillati</taxon>
        <taxon>Actinomycetota</taxon>
        <taxon>Actinomycetes</taxon>
        <taxon>Streptosporangiales</taxon>
        <taxon>Thermomonosporaceae</taxon>
        <taxon>Actinomadura</taxon>
    </lineage>
</organism>
<dbReference type="Proteomes" id="UP000323505">
    <property type="component" value="Unassembled WGS sequence"/>
</dbReference>
<gene>
    <name evidence="3" type="ORF">FXF68_04840</name>
</gene>
<feature type="compositionally biased region" description="Low complexity" evidence="1">
    <location>
        <begin position="433"/>
        <end position="443"/>
    </location>
</feature>
<dbReference type="EMBL" id="VSRQ01000001">
    <property type="protein sequence ID" value="TYK53063.1"/>
    <property type="molecule type" value="Genomic_DNA"/>
</dbReference>
<keyword evidence="4" id="KW-1185">Reference proteome</keyword>
<protein>
    <submittedName>
        <fullName evidence="3">KR domain-containing protein</fullName>
    </submittedName>
</protein>
<feature type="compositionally biased region" description="Low complexity" evidence="1">
    <location>
        <begin position="531"/>
        <end position="543"/>
    </location>
</feature>
<feature type="region of interest" description="Disordered" evidence="1">
    <location>
        <begin position="520"/>
        <end position="543"/>
    </location>
</feature>